<evidence type="ECO:0000313" key="3">
    <source>
        <dbReference type="Proteomes" id="UP001162972"/>
    </source>
</evidence>
<evidence type="ECO:0000256" key="1">
    <source>
        <dbReference type="SAM" id="MobiDB-lite"/>
    </source>
</evidence>
<evidence type="ECO:0000313" key="2">
    <source>
        <dbReference type="EMBL" id="KAJ6423766.1"/>
    </source>
</evidence>
<proteinExistence type="predicted"/>
<protein>
    <submittedName>
        <fullName evidence="2">Uncharacterized protein</fullName>
    </submittedName>
</protein>
<comment type="caution">
    <text evidence="2">The sequence shown here is derived from an EMBL/GenBank/DDBJ whole genome shotgun (WGS) entry which is preliminary data.</text>
</comment>
<dbReference type="AlphaFoldDB" id="A0AAD6KHU7"/>
<organism evidence="2 3">
    <name type="scientific">Salix udensis</name>
    <dbReference type="NCBI Taxonomy" id="889485"/>
    <lineage>
        <taxon>Eukaryota</taxon>
        <taxon>Viridiplantae</taxon>
        <taxon>Streptophyta</taxon>
        <taxon>Embryophyta</taxon>
        <taxon>Tracheophyta</taxon>
        <taxon>Spermatophyta</taxon>
        <taxon>Magnoliopsida</taxon>
        <taxon>eudicotyledons</taxon>
        <taxon>Gunneridae</taxon>
        <taxon>Pentapetalae</taxon>
        <taxon>rosids</taxon>
        <taxon>fabids</taxon>
        <taxon>Malpighiales</taxon>
        <taxon>Salicaceae</taxon>
        <taxon>Saliceae</taxon>
        <taxon>Salix</taxon>
    </lineage>
</organism>
<dbReference type="Proteomes" id="UP001162972">
    <property type="component" value="Chromosome 16"/>
</dbReference>
<gene>
    <name evidence="2" type="ORF">OIU84_024692</name>
</gene>
<keyword evidence="3" id="KW-1185">Reference proteome</keyword>
<feature type="region of interest" description="Disordered" evidence="1">
    <location>
        <begin position="266"/>
        <end position="318"/>
    </location>
</feature>
<name>A0AAD6KHU7_9ROSI</name>
<feature type="region of interest" description="Disordered" evidence="1">
    <location>
        <begin position="86"/>
        <end position="119"/>
    </location>
</feature>
<accession>A0AAD6KHU7</accession>
<dbReference type="EMBL" id="JAPFFJ010000006">
    <property type="protein sequence ID" value="KAJ6423766.1"/>
    <property type="molecule type" value="Genomic_DNA"/>
</dbReference>
<sequence length="318" mass="36024">MVIEEGLDAIAVIEKAKIVIALGRLILMRLQGRKGKAKKWLKEERVRNHWRADRMVERRLLQVITRECIVLLHAMLMVDPRWKVSSRSVEKQPQAPRNVDGRSSLEGSSRSVEKQPQADIGRNCYQHLDPSLSDSYIQQHRTPYGRSLVSNHDDMNRRHSTNIHESYSLDIHGLSSGGYMEAQSTRCVMTNGIELDRQLPFHHYGQQGADFAQWNYPGGRDLGLGHMEPASAIPYGHLGFAAELSYMMNVSAMQRYAPRLDELNHTRMSNLGPEPSMLNRNGSYDPRPPGAGYQFDSMGFAPGPQHPYPNHSAGWLNE</sequence>
<reference evidence="2 3" key="1">
    <citation type="journal article" date="2023" name="Int. J. Mol. Sci.">
        <title>De Novo Assembly and Annotation of 11 Diverse Shrub Willow (Salix) Genomes Reveals Novel Gene Organization in Sex-Linked Regions.</title>
        <authorList>
            <person name="Hyden B."/>
            <person name="Feng K."/>
            <person name="Yates T.B."/>
            <person name="Jawdy S."/>
            <person name="Cereghino C."/>
            <person name="Smart L.B."/>
            <person name="Muchero W."/>
        </authorList>
    </citation>
    <scope>NUCLEOTIDE SEQUENCE [LARGE SCALE GENOMIC DNA]</scope>
    <source>
        <tissue evidence="2">Shoot tip</tissue>
    </source>
</reference>